<dbReference type="InterPro" id="IPR001452">
    <property type="entry name" value="SH3_domain"/>
</dbReference>
<dbReference type="AlphaFoldDB" id="A0A139AX76"/>
<gene>
    <name evidence="5" type="ORF">M427DRAFT_316924</name>
</gene>
<dbReference type="InterPro" id="IPR036028">
    <property type="entry name" value="SH3-like_dom_sf"/>
</dbReference>
<feature type="compositionally biased region" description="Polar residues" evidence="3">
    <location>
        <begin position="8"/>
        <end position="34"/>
    </location>
</feature>
<feature type="region of interest" description="Disordered" evidence="3">
    <location>
        <begin position="1"/>
        <end position="64"/>
    </location>
</feature>
<name>A0A139AX76_GONPJ</name>
<proteinExistence type="predicted"/>
<keyword evidence="6" id="KW-1185">Reference proteome</keyword>
<dbReference type="SMART" id="SM00326">
    <property type="entry name" value="SH3"/>
    <property type="match status" value="1"/>
</dbReference>
<accession>A0A139AX76</accession>
<organism evidence="5 6">
    <name type="scientific">Gonapodya prolifera (strain JEL478)</name>
    <name type="common">Monoblepharis prolifera</name>
    <dbReference type="NCBI Taxonomy" id="1344416"/>
    <lineage>
        <taxon>Eukaryota</taxon>
        <taxon>Fungi</taxon>
        <taxon>Fungi incertae sedis</taxon>
        <taxon>Chytridiomycota</taxon>
        <taxon>Chytridiomycota incertae sedis</taxon>
        <taxon>Monoblepharidomycetes</taxon>
        <taxon>Monoblepharidales</taxon>
        <taxon>Gonapodyaceae</taxon>
        <taxon>Gonapodya</taxon>
    </lineage>
</organism>
<dbReference type="Gene3D" id="2.30.30.40">
    <property type="entry name" value="SH3 Domains"/>
    <property type="match status" value="1"/>
</dbReference>
<dbReference type="EMBL" id="KQ965733">
    <property type="protein sequence ID" value="KXS21328.1"/>
    <property type="molecule type" value="Genomic_DNA"/>
</dbReference>
<dbReference type="SUPFAM" id="SSF50044">
    <property type="entry name" value="SH3-domain"/>
    <property type="match status" value="1"/>
</dbReference>
<protein>
    <recommendedName>
        <fullName evidence="4">SH3 domain-containing protein</fullName>
    </recommendedName>
</protein>
<feature type="compositionally biased region" description="Polar residues" evidence="3">
    <location>
        <begin position="105"/>
        <end position="114"/>
    </location>
</feature>
<reference evidence="5 6" key="1">
    <citation type="journal article" date="2015" name="Genome Biol. Evol.">
        <title>Phylogenomic analyses indicate that early fungi evolved digesting cell walls of algal ancestors of land plants.</title>
        <authorList>
            <person name="Chang Y."/>
            <person name="Wang S."/>
            <person name="Sekimoto S."/>
            <person name="Aerts A.L."/>
            <person name="Choi C."/>
            <person name="Clum A."/>
            <person name="LaButti K.M."/>
            <person name="Lindquist E.A."/>
            <person name="Yee Ngan C."/>
            <person name="Ohm R.A."/>
            <person name="Salamov A.A."/>
            <person name="Grigoriev I.V."/>
            <person name="Spatafora J.W."/>
            <person name="Berbee M.L."/>
        </authorList>
    </citation>
    <scope>NUCLEOTIDE SEQUENCE [LARGE SCALE GENOMIC DNA]</scope>
    <source>
        <strain evidence="5 6">JEL478</strain>
    </source>
</reference>
<keyword evidence="1 2" id="KW-0728">SH3 domain</keyword>
<evidence type="ECO:0000313" key="6">
    <source>
        <dbReference type="Proteomes" id="UP000070544"/>
    </source>
</evidence>
<evidence type="ECO:0000313" key="5">
    <source>
        <dbReference type="EMBL" id="KXS21328.1"/>
    </source>
</evidence>
<evidence type="ECO:0000256" key="1">
    <source>
        <dbReference type="ARBA" id="ARBA00022443"/>
    </source>
</evidence>
<feature type="region of interest" description="Disordered" evidence="3">
    <location>
        <begin position="86"/>
        <end position="120"/>
    </location>
</feature>
<evidence type="ECO:0000259" key="4">
    <source>
        <dbReference type="PROSITE" id="PS50002"/>
    </source>
</evidence>
<sequence length="218" mass="23721">MTRRKRTPTVQMKFSDETQSSPPLLLNSPVTSEQHSGRSLLPDHRSGNHSVAGSGTNRGSTAPTNPLFIAEEISTVDGQKITVLKPFTAAQPNTPTDRYSDSSSRHSQGMSPITPQFVPQPPFSVPLRTTSVKLNAPQEPLMLTRGRTDYQSPPSMTLSMAPGMIFTATDDYHPRMSDEILVKRGDVLVVLEVFNDGWTRVANRTTSATGFAPSVLLG</sequence>
<evidence type="ECO:0000256" key="3">
    <source>
        <dbReference type="SAM" id="MobiDB-lite"/>
    </source>
</evidence>
<feature type="domain" description="SH3" evidence="4">
    <location>
        <begin position="161"/>
        <end position="218"/>
    </location>
</feature>
<dbReference type="PROSITE" id="PS50002">
    <property type="entry name" value="SH3"/>
    <property type="match status" value="1"/>
</dbReference>
<feature type="compositionally biased region" description="Polar residues" evidence="3">
    <location>
        <begin position="48"/>
        <end position="64"/>
    </location>
</feature>
<dbReference type="OrthoDB" id="2145836at2759"/>
<dbReference type="Pfam" id="PF00018">
    <property type="entry name" value="SH3_1"/>
    <property type="match status" value="1"/>
</dbReference>
<dbReference type="Proteomes" id="UP000070544">
    <property type="component" value="Unassembled WGS sequence"/>
</dbReference>
<evidence type="ECO:0000256" key="2">
    <source>
        <dbReference type="PROSITE-ProRule" id="PRU00192"/>
    </source>
</evidence>